<dbReference type="EMBL" id="GBRH01250599">
    <property type="protein sequence ID" value="JAD47296.1"/>
    <property type="molecule type" value="Transcribed_RNA"/>
</dbReference>
<name>A0A0A9A874_ARUDO</name>
<sequence>MLKISFDEQDNIRSSMKNTSKGLDGHILCTIAPKENQNSEHVSDKKAEQVL</sequence>
<feature type="compositionally biased region" description="Basic and acidic residues" evidence="1">
    <location>
        <begin position="37"/>
        <end position="51"/>
    </location>
</feature>
<dbReference type="AlphaFoldDB" id="A0A0A9A874"/>
<proteinExistence type="predicted"/>
<reference evidence="2" key="1">
    <citation type="submission" date="2014-09" db="EMBL/GenBank/DDBJ databases">
        <authorList>
            <person name="Magalhaes I.L.F."/>
            <person name="Oliveira U."/>
            <person name="Santos F.R."/>
            <person name="Vidigal T.H.D.A."/>
            <person name="Brescovit A.D."/>
            <person name="Santos A.J."/>
        </authorList>
    </citation>
    <scope>NUCLEOTIDE SEQUENCE</scope>
    <source>
        <tissue evidence="2">Shoot tissue taken approximately 20 cm above the soil surface</tissue>
    </source>
</reference>
<feature type="region of interest" description="Disordered" evidence="1">
    <location>
        <begin position="32"/>
        <end position="51"/>
    </location>
</feature>
<evidence type="ECO:0000313" key="2">
    <source>
        <dbReference type="EMBL" id="JAD47296.1"/>
    </source>
</evidence>
<organism evidence="2">
    <name type="scientific">Arundo donax</name>
    <name type="common">Giant reed</name>
    <name type="synonym">Donax arundinaceus</name>
    <dbReference type="NCBI Taxonomy" id="35708"/>
    <lineage>
        <taxon>Eukaryota</taxon>
        <taxon>Viridiplantae</taxon>
        <taxon>Streptophyta</taxon>
        <taxon>Embryophyta</taxon>
        <taxon>Tracheophyta</taxon>
        <taxon>Spermatophyta</taxon>
        <taxon>Magnoliopsida</taxon>
        <taxon>Liliopsida</taxon>
        <taxon>Poales</taxon>
        <taxon>Poaceae</taxon>
        <taxon>PACMAD clade</taxon>
        <taxon>Arundinoideae</taxon>
        <taxon>Arundineae</taxon>
        <taxon>Arundo</taxon>
    </lineage>
</organism>
<protein>
    <submittedName>
        <fullName evidence="2">Uncharacterized protein</fullName>
    </submittedName>
</protein>
<evidence type="ECO:0000256" key="1">
    <source>
        <dbReference type="SAM" id="MobiDB-lite"/>
    </source>
</evidence>
<accession>A0A0A9A874</accession>
<reference evidence="2" key="2">
    <citation type="journal article" date="2015" name="Data Brief">
        <title>Shoot transcriptome of the giant reed, Arundo donax.</title>
        <authorList>
            <person name="Barrero R.A."/>
            <person name="Guerrero F.D."/>
            <person name="Moolhuijzen P."/>
            <person name="Goolsby J.A."/>
            <person name="Tidwell J."/>
            <person name="Bellgard S.E."/>
            <person name="Bellgard M.I."/>
        </authorList>
    </citation>
    <scope>NUCLEOTIDE SEQUENCE</scope>
    <source>
        <tissue evidence="2">Shoot tissue taken approximately 20 cm above the soil surface</tissue>
    </source>
</reference>